<proteinExistence type="predicted"/>
<feature type="compositionally biased region" description="Polar residues" evidence="2">
    <location>
        <begin position="308"/>
        <end position="320"/>
    </location>
</feature>
<evidence type="ECO:0000313" key="3">
    <source>
        <dbReference type="EMBL" id="PPQ98686.1"/>
    </source>
</evidence>
<evidence type="ECO:0000256" key="1">
    <source>
        <dbReference type="SAM" id="Coils"/>
    </source>
</evidence>
<comment type="caution">
    <text evidence="3">The sequence shown here is derived from an EMBL/GenBank/DDBJ whole genome shotgun (WGS) entry which is preliminary data.</text>
</comment>
<sequence length="417" mass="46111">MNRYASVLDHHLHVVYQFRQLEDALRHAEQQAQELSAKVQEREDRISGLMQERQFAEDNARRLEENLHRRNEEVAQYAARVHQLELELEQLRDEISTLKREHSRYINDQTRALQESTGQQSHTKAQLDDLIKAKAEVDIELKSSRDQLQSLTDETDKLRRQVHVLRQESADKELKIGLLSKQFNEAREDAYNLNIALDAKQQELEMIKRKAGVRGTAGSTPLSAQASTSKPTHHRRESSIFSATPRPSSAMSNATDIGSVSDAPSATLRKERKNSWESSSAAKIPALGKSIRTNANASASATSTPSTVGKTLSRAGSESSIMGPPTSKPRVSMGTPTPTSRLPSSITRSSSIKATAVPTHRRASSVANDQTPKSRLAKNAIGSPTPDTVMEQEESEKENVDISSSSTPRRAPIPSLT</sequence>
<accession>A0A409Y6M3</accession>
<protein>
    <recommendedName>
        <fullName evidence="5">NUDE domain-containing protein</fullName>
    </recommendedName>
</protein>
<feature type="region of interest" description="Disordered" evidence="2">
    <location>
        <begin position="210"/>
        <end position="281"/>
    </location>
</feature>
<feature type="coiled-coil region" evidence="1">
    <location>
        <begin position="134"/>
        <end position="168"/>
    </location>
</feature>
<keyword evidence="1" id="KW-0175">Coiled coil</keyword>
<reference evidence="3 4" key="1">
    <citation type="journal article" date="2018" name="Evol. Lett.">
        <title>Horizontal gene cluster transfer increased hallucinogenic mushroom diversity.</title>
        <authorList>
            <person name="Reynolds H.T."/>
            <person name="Vijayakumar V."/>
            <person name="Gluck-Thaler E."/>
            <person name="Korotkin H.B."/>
            <person name="Matheny P.B."/>
            <person name="Slot J.C."/>
        </authorList>
    </citation>
    <scope>NUCLEOTIDE SEQUENCE [LARGE SCALE GENOMIC DNA]</scope>
    <source>
        <strain evidence="3 4">2629</strain>
    </source>
</reference>
<feature type="region of interest" description="Disordered" evidence="2">
    <location>
        <begin position="295"/>
        <end position="417"/>
    </location>
</feature>
<evidence type="ECO:0008006" key="5">
    <source>
        <dbReference type="Google" id="ProtNLM"/>
    </source>
</evidence>
<feature type="compositionally biased region" description="Polar residues" evidence="2">
    <location>
        <begin position="217"/>
        <end position="230"/>
    </location>
</feature>
<evidence type="ECO:0000313" key="4">
    <source>
        <dbReference type="Proteomes" id="UP000284842"/>
    </source>
</evidence>
<organism evidence="3 4">
    <name type="scientific">Panaeolus cyanescens</name>
    <dbReference type="NCBI Taxonomy" id="181874"/>
    <lineage>
        <taxon>Eukaryota</taxon>
        <taxon>Fungi</taxon>
        <taxon>Dikarya</taxon>
        <taxon>Basidiomycota</taxon>
        <taxon>Agaricomycotina</taxon>
        <taxon>Agaricomycetes</taxon>
        <taxon>Agaricomycetidae</taxon>
        <taxon>Agaricales</taxon>
        <taxon>Agaricineae</taxon>
        <taxon>Galeropsidaceae</taxon>
        <taxon>Panaeolus</taxon>
    </lineage>
</organism>
<dbReference type="OrthoDB" id="2593174at2759"/>
<keyword evidence="4" id="KW-1185">Reference proteome</keyword>
<name>A0A409Y6M3_9AGAR</name>
<feature type="coiled-coil region" evidence="1">
    <location>
        <begin position="18"/>
        <end position="108"/>
    </location>
</feature>
<feature type="compositionally biased region" description="Low complexity" evidence="2">
    <location>
        <begin position="335"/>
        <end position="352"/>
    </location>
</feature>
<feature type="compositionally biased region" description="Low complexity" evidence="2">
    <location>
        <begin position="295"/>
        <end position="307"/>
    </location>
</feature>
<feature type="compositionally biased region" description="Polar residues" evidence="2">
    <location>
        <begin position="239"/>
        <end position="264"/>
    </location>
</feature>
<dbReference type="EMBL" id="NHTK01001379">
    <property type="protein sequence ID" value="PPQ98686.1"/>
    <property type="molecule type" value="Genomic_DNA"/>
</dbReference>
<dbReference type="STRING" id="181874.A0A409Y6M3"/>
<dbReference type="InParanoid" id="A0A409Y6M3"/>
<gene>
    <name evidence="3" type="ORF">CVT24_003313</name>
</gene>
<dbReference type="AlphaFoldDB" id="A0A409Y6M3"/>
<dbReference type="Proteomes" id="UP000284842">
    <property type="component" value="Unassembled WGS sequence"/>
</dbReference>
<evidence type="ECO:0000256" key="2">
    <source>
        <dbReference type="SAM" id="MobiDB-lite"/>
    </source>
</evidence>